<evidence type="ECO:0000259" key="5">
    <source>
        <dbReference type="PROSITE" id="PS51294"/>
    </source>
</evidence>
<reference evidence="6" key="2">
    <citation type="journal article" date="2019" name="Curr. Biol.">
        <title>Genome Sequence of Striga asiatica Provides Insight into the Evolution of Plant Parasitism.</title>
        <authorList>
            <person name="Yoshida S."/>
            <person name="Kim S."/>
            <person name="Wafula E.K."/>
            <person name="Tanskanen J."/>
            <person name="Kim Y."/>
            <person name="Honaas L."/>
            <person name="Yang Z."/>
            <person name="Spallek T."/>
            <person name="Conn C.E."/>
            <person name="Ichihashi Y."/>
            <person name="Cheong K."/>
            <person name="Cui S."/>
            <person name="Der J.P."/>
            <person name="Gundlach H."/>
            <person name="Jiao Y."/>
            <person name="Hori C."/>
            <person name="Ishida J.K."/>
            <person name="Kasahara H."/>
            <person name="Kiba T."/>
            <person name="Kim M."/>
            <person name="Koo N."/>
            <person name="Laohavisit A."/>
            <person name="Lee Y."/>
            <person name="Lumba S."/>
            <person name="Mccourt P."/>
            <person name="Mortimer J.C."/>
            <person name="Mutuku J.M."/>
            <person name="Nomura T."/>
            <person name="Sasaki-sekimoto Y."/>
            <person name="Seto Y."/>
            <person name="Wang Y."/>
            <person name="Wakatake T."/>
            <person name="Sakakibara H."/>
            <person name="Demura T."/>
            <person name="Yamaguchi S."/>
            <person name="Yoneyama K."/>
            <person name="Manabe R."/>
            <person name="Nelson D.C."/>
            <person name="Schulman A.H."/>
            <person name="Timko M.P."/>
            <person name="Depamphilis C.W."/>
            <person name="Choi D."/>
            <person name="Shirasu K."/>
        </authorList>
    </citation>
    <scope>NUCLEOTIDE SEQUENCE [LARGE SCALE GENOMIC DNA]</scope>
    <source>
        <strain evidence="6">UVA1</strain>
    </source>
</reference>
<dbReference type="EMBL" id="BKCP01004927">
    <property type="protein sequence ID" value="GER34626.1"/>
    <property type="molecule type" value="Genomic_DNA"/>
</dbReference>
<feature type="domain" description="HTH myb-type" evidence="5">
    <location>
        <begin position="81"/>
        <end position="132"/>
    </location>
</feature>
<evidence type="ECO:0000256" key="1">
    <source>
        <dbReference type="ARBA" id="ARBA00004123"/>
    </source>
</evidence>
<dbReference type="InterPro" id="IPR001005">
    <property type="entry name" value="SANT/Myb"/>
</dbReference>
<dbReference type="InterPro" id="IPR017930">
    <property type="entry name" value="Myb_dom"/>
</dbReference>
<reference evidence="8" key="1">
    <citation type="journal article" date="2019" name="Curr. Biol.">
        <title>Genome Sequence of Striga asiatica Provides Insight into the Evolution of Plant Parasitism.</title>
        <authorList>
            <person name="Yoshida S."/>
            <person name="Kim S."/>
            <person name="Wafula E.K."/>
            <person name="Tanskanen J."/>
            <person name="Kim Y.M."/>
            <person name="Honaas L."/>
            <person name="Yang Z."/>
            <person name="Spallek T."/>
            <person name="Conn C.E."/>
            <person name="Ichihashi Y."/>
            <person name="Cheong K."/>
            <person name="Cui S."/>
            <person name="Der J.P."/>
            <person name="Gundlach H."/>
            <person name="Jiao Y."/>
            <person name="Hori C."/>
            <person name="Ishida J.K."/>
            <person name="Kasahara H."/>
            <person name="Kiba T."/>
            <person name="Kim M.S."/>
            <person name="Koo N."/>
            <person name="Laohavisit A."/>
            <person name="Lee Y.H."/>
            <person name="Lumba S."/>
            <person name="McCourt P."/>
            <person name="Mortimer J.C."/>
            <person name="Mutuku J.M."/>
            <person name="Nomura T."/>
            <person name="Sasaki-Sekimoto Y."/>
            <person name="Seto Y."/>
            <person name="Wang Y."/>
            <person name="Wakatake T."/>
            <person name="Sakakibara H."/>
            <person name="Demura T."/>
            <person name="Yamaguchi S."/>
            <person name="Yoneyama K."/>
            <person name="Manabe R.I."/>
            <person name="Nelson D.C."/>
            <person name="Schulman A.H."/>
            <person name="Timko M.P."/>
            <person name="dePamphilis C.W."/>
            <person name="Choi D."/>
            <person name="Shirasu K."/>
        </authorList>
    </citation>
    <scope>NUCLEOTIDE SEQUENCE [LARGE SCALE GENOMIC DNA]</scope>
    <source>
        <strain evidence="8">cv. UVA1</strain>
    </source>
</reference>
<dbReference type="GO" id="GO:0003677">
    <property type="term" value="F:DNA binding"/>
    <property type="evidence" value="ECO:0007669"/>
    <property type="project" value="InterPro"/>
</dbReference>
<proteinExistence type="predicted"/>
<accession>A0A5A7PPQ2</accession>
<keyword evidence="8" id="KW-1185">Reference proteome</keyword>
<evidence type="ECO:0000256" key="2">
    <source>
        <dbReference type="ARBA" id="ARBA00023015"/>
    </source>
</evidence>
<dbReference type="NCBIfam" id="TIGR01557">
    <property type="entry name" value="myb_SHAQKYF"/>
    <property type="match status" value="1"/>
</dbReference>
<keyword evidence="3" id="KW-0804">Transcription</keyword>
<keyword evidence="4" id="KW-0539">Nucleus</keyword>
<dbReference type="SUPFAM" id="SSF46689">
    <property type="entry name" value="Homeodomain-like"/>
    <property type="match status" value="1"/>
</dbReference>
<dbReference type="InterPro" id="IPR009057">
    <property type="entry name" value="Homeodomain-like_sf"/>
</dbReference>
<sequence>MHVMNKLLRQIVIQKGGGVEENKQYGEVMENTSLLSNQFGEELMEGKQSDNVEEKELVKMVNSGTFDNDNSMFRKKIWVEWDDELHEKFINAVTKLGEGRCYPRAILNLMNVPGLTRMQVASHLQRCRNVNWLSRNKRKYIPSDHVEMVPLKNRSPRMKTMSFGSMPHANNINLNEIITTCPPNHADAHKHYNRGARELGDIFNMDDEHILYSEDGVDNMPHIYLNERDNAKDAVLFSELNSMTLYAMVGTSPHGQHGMDCNGTLETLVLNQLKHS</sequence>
<dbReference type="GO" id="GO:0005634">
    <property type="term" value="C:nucleus"/>
    <property type="evidence" value="ECO:0007669"/>
    <property type="project" value="UniProtKB-SubCell"/>
</dbReference>
<dbReference type="PROSITE" id="PS51294">
    <property type="entry name" value="HTH_MYB"/>
    <property type="match status" value="1"/>
</dbReference>
<dbReference type="Proteomes" id="UP000325081">
    <property type="component" value="Unassembled WGS sequence"/>
</dbReference>
<dbReference type="InterPro" id="IPR006447">
    <property type="entry name" value="Myb_dom_plants"/>
</dbReference>
<dbReference type="FunFam" id="1.10.10.60:FF:000007">
    <property type="entry name" value="Two-component response regulator"/>
    <property type="match status" value="1"/>
</dbReference>
<evidence type="ECO:0000256" key="3">
    <source>
        <dbReference type="ARBA" id="ARBA00023163"/>
    </source>
</evidence>
<organism evidence="6 8">
    <name type="scientific">Striga asiatica</name>
    <name type="common">Asiatic witchweed</name>
    <name type="synonym">Buchnera asiatica</name>
    <dbReference type="NCBI Taxonomy" id="4170"/>
    <lineage>
        <taxon>Eukaryota</taxon>
        <taxon>Viridiplantae</taxon>
        <taxon>Streptophyta</taxon>
        <taxon>Embryophyta</taxon>
        <taxon>Tracheophyta</taxon>
        <taxon>Spermatophyta</taxon>
        <taxon>Magnoliopsida</taxon>
        <taxon>eudicotyledons</taxon>
        <taxon>Gunneridae</taxon>
        <taxon>Pentapetalae</taxon>
        <taxon>asterids</taxon>
        <taxon>lamiids</taxon>
        <taxon>Lamiales</taxon>
        <taxon>Orobanchaceae</taxon>
        <taxon>Buchnereae</taxon>
        <taxon>Striga</taxon>
    </lineage>
</organism>
<dbReference type="OrthoDB" id="1675439at2759"/>
<keyword evidence="2" id="KW-0805">Transcription regulation</keyword>
<dbReference type="GO" id="GO:0003700">
    <property type="term" value="F:DNA-binding transcription factor activity"/>
    <property type="evidence" value="ECO:0007669"/>
    <property type="project" value="InterPro"/>
</dbReference>
<dbReference type="InterPro" id="IPR044841">
    <property type="entry name" value="LUX/BOA-like"/>
</dbReference>
<comment type="caution">
    <text evidence="6">The sequence shown here is derived from an EMBL/GenBank/DDBJ whole genome shotgun (WGS) entry which is preliminary data.</text>
</comment>
<dbReference type="PANTHER" id="PTHR31442">
    <property type="entry name" value="HOMEODOMAIN-LIKE SUPERFAMILY PROTEIN-RELATED"/>
    <property type="match status" value="1"/>
</dbReference>
<evidence type="ECO:0000313" key="8">
    <source>
        <dbReference type="Proteomes" id="UP000325081"/>
    </source>
</evidence>
<evidence type="ECO:0000256" key="4">
    <source>
        <dbReference type="ARBA" id="ARBA00023242"/>
    </source>
</evidence>
<name>A0A5A7PPQ2_STRAF</name>
<comment type="subcellular location">
    <subcellularLocation>
        <location evidence="1">Nucleus</location>
    </subcellularLocation>
</comment>
<dbReference type="Gene3D" id="1.10.10.60">
    <property type="entry name" value="Homeodomain-like"/>
    <property type="match status" value="1"/>
</dbReference>
<dbReference type="Pfam" id="PF00249">
    <property type="entry name" value="Myb_DNA-binding"/>
    <property type="match status" value="1"/>
</dbReference>
<gene>
    <name evidence="6" type="ORF">STAS_10866</name>
    <name evidence="7" type="ORF">STAS_11635</name>
</gene>
<protein>
    <submittedName>
        <fullName evidence="6">Two-component response regulator ARR18</fullName>
    </submittedName>
</protein>
<evidence type="ECO:0000313" key="7">
    <source>
        <dbReference type="EMBL" id="GER35371.1"/>
    </source>
</evidence>
<dbReference type="PANTHER" id="PTHR31442:SF32">
    <property type="entry name" value="TWO-COMPONENT RESPONSE REGULATOR ORR21-LIKE"/>
    <property type="match status" value="1"/>
</dbReference>
<evidence type="ECO:0000313" key="6">
    <source>
        <dbReference type="EMBL" id="GER34626.1"/>
    </source>
</evidence>
<dbReference type="AlphaFoldDB" id="A0A5A7PPQ2"/>
<dbReference type="EMBL" id="BKCP01004961">
    <property type="protein sequence ID" value="GER35371.1"/>
    <property type="molecule type" value="Genomic_DNA"/>
</dbReference>